<dbReference type="KEGG" id="aplt:ANPL_03260"/>
<dbReference type="AlphaFoldDB" id="A0A858PYR9"/>
<reference evidence="2 3" key="1">
    <citation type="journal article" date="2020" name="Pathogens">
        <title>First Whole Genome Sequence of Anaplasma platys, an Obligate Intracellular Rickettsial Pathogen of Dogs.</title>
        <authorList>
            <person name="Llanes A."/>
            <person name="Rajeev S."/>
        </authorList>
    </citation>
    <scope>NUCLEOTIDE SEQUENCE [LARGE SCALE GENOMIC DNA]</scope>
    <source>
        <strain evidence="2 3">S3</strain>
    </source>
</reference>
<accession>A0A858PYR9</accession>
<evidence type="ECO:0000313" key="2">
    <source>
        <dbReference type="EMBL" id="QJC27710.1"/>
    </source>
</evidence>
<evidence type="ECO:0000256" key="1">
    <source>
        <dbReference type="SAM" id="Phobius"/>
    </source>
</evidence>
<organism evidence="2 3">
    <name type="scientific">Anaplasma platys</name>
    <dbReference type="NCBI Taxonomy" id="949"/>
    <lineage>
        <taxon>Bacteria</taxon>
        <taxon>Pseudomonadati</taxon>
        <taxon>Pseudomonadota</taxon>
        <taxon>Alphaproteobacteria</taxon>
        <taxon>Rickettsiales</taxon>
        <taxon>Anaplasmataceae</taxon>
        <taxon>Anaplasma</taxon>
    </lineage>
</organism>
<keyword evidence="1" id="KW-0472">Membrane</keyword>
<name>A0A858PYR9_9RICK</name>
<keyword evidence="1" id="KW-0812">Transmembrane</keyword>
<gene>
    <name evidence="2" type="ORF">ANPL_03260</name>
</gene>
<keyword evidence="3" id="KW-1185">Reference proteome</keyword>
<feature type="transmembrane region" description="Helical" evidence="1">
    <location>
        <begin position="12"/>
        <end position="35"/>
    </location>
</feature>
<evidence type="ECO:0000313" key="3">
    <source>
        <dbReference type="Proteomes" id="UP000500930"/>
    </source>
</evidence>
<sequence>MQRAFAASPSACRLLLLCVALFFIVHSVIFCALYFRHGALQLQFYLPFKFINSSCRTLAYLGCFWHYEKNPDTNRGGDWLCSQTVPRDTGLSLSVVPSTKIRRK</sequence>
<proteinExistence type="predicted"/>
<dbReference type="Proteomes" id="UP000500930">
    <property type="component" value="Chromosome"/>
</dbReference>
<dbReference type="EMBL" id="CP046391">
    <property type="protein sequence ID" value="QJC27710.1"/>
    <property type="molecule type" value="Genomic_DNA"/>
</dbReference>
<protein>
    <submittedName>
        <fullName evidence="2">Uncharacterized protein</fullName>
    </submittedName>
</protein>
<keyword evidence="1" id="KW-1133">Transmembrane helix</keyword>